<evidence type="ECO:0000259" key="1">
    <source>
        <dbReference type="Pfam" id="PF22807"/>
    </source>
</evidence>
<dbReference type="InterPro" id="IPR011041">
    <property type="entry name" value="Quinoprot_gluc/sorb_DH_b-prop"/>
</dbReference>
<dbReference type="EMBL" id="MHQO01000038">
    <property type="protein sequence ID" value="OHA06115.1"/>
    <property type="molecule type" value="Genomic_DNA"/>
</dbReference>
<organism evidence="2 3">
    <name type="scientific">Candidatus Sungbacteria bacterium RIFCSPLOWO2_01_FULL_47_10</name>
    <dbReference type="NCBI Taxonomy" id="1802276"/>
    <lineage>
        <taxon>Bacteria</taxon>
        <taxon>Candidatus Sungiibacteriota</taxon>
    </lineage>
</organism>
<dbReference type="InterPro" id="IPR011042">
    <property type="entry name" value="6-blade_b-propeller_TolB-like"/>
</dbReference>
<feature type="domain" description="Pyrroloquinoline quinone-dependent pyranose dehydrogenase beta-propeller" evidence="1">
    <location>
        <begin position="28"/>
        <end position="169"/>
    </location>
</feature>
<comment type="caution">
    <text evidence="2">The sequence shown here is derived from an EMBL/GenBank/DDBJ whole genome shotgun (WGS) entry which is preliminary data.</text>
</comment>
<evidence type="ECO:0000313" key="3">
    <source>
        <dbReference type="Proteomes" id="UP000177982"/>
    </source>
</evidence>
<name>A0A1G2L385_9BACT</name>
<gene>
    <name evidence="2" type="ORF">A2934_02595</name>
</gene>
<dbReference type="Gene3D" id="2.120.10.30">
    <property type="entry name" value="TolB, C-terminal domain"/>
    <property type="match status" value="1"/>
</dbReference>
<dbReference type="InterPro" id="IPR054539">
    <property type="entry name" value="Beta-prop_PDH"/>
</dbReference>
<reference evidence="2 3" key="1">
    <citation type="journal article" date="2016" name="Nat. Commun.">
        <title>Thousands of microbial genomes shed light on interconnected biogeochemical processes in an aquifer system.</title>
        <authorList>
            <person name="Anantharaman K."/>
            <person name="Brown C.T."/>
            <person name="Hug L.A."/>
            <person name="Sharon I."/>
            <person name="Castelle C.J."/>
            <person name="Probst A.J."/>
            <person name="Thomas B.C."/>
            <person name="Singh A."/>
            <person name="Wilkins M.J."/>
            <person name="Karaoz U."/>
            <person name="Brodie E.L."/>
            <person name="Williams K.H."/>
            <person name="Hubbard S.S."/>
            <person name="Banfield J.F."/>
        </authorList>
    </citation>
    <scope>NUCLEOTIDE SEQUENCE [LARGE SCALE GENOMIC DNA]</scope>
</reference>
<evidence type="ECO:0000313" key="2">
    <source>
        <dbReference type="EMBL" id="OHA06115.1"/>
    </source>
</evidence>
<accession>A0A1G2L385</accession>
<protein>
    <recommendedName>
        <fullName evidence="1">Pyrroloquinoline quinone-dependent pyranose dehydrogenase beta-propeller domain-containing protein</fullName>
    </recommendedName>
</protein>
<dbReference type="AlphaFoldDB" id="A0A1G2L385"/>
<dbReference type="SUPFAM" id="SSF50952">
    <property type="entry name" value="Soluble quinoprotein glucose dehydrogenase"/>
    <property type="match status" value="1"/>
</dbReference>
<dbReference type="Pfam" id="PF22807">
    <property type="entry name" value="TrAA12"/>
    <property type="match status" value="1"/>
</dbReference>
<proteinExistence type="predicted"/>
<sequence length="177" mass="19816">MTGSVFATEMGRDWLGDDLPPDEINIIRDGQNYGWPFCFGKRIIDEDFRGTVRFAPPDSACDRTEPSAIDLPAHSAPLGLSFIPEEGWPEEYWHDLLVAYHGSWNRSAPTGYKIARFKFDGAGNFESQEDFISGWLVPGGALGRPVDIMTEPGGVMYVSDDKAGVIYRIFYRPDMDI</sequence>
<dbReference type="Proteomes" id="UP000177982">
    <property type="component" value="Unassembled WGS sequence"/>
</dbReference>